<dbReference type="SMART" id="SM00702">
    <property type="entry name" value="P4Hc"/>
    <property type="match status" value="1"/>
</dbReference>
<dbReference type="AlphaFoldDB" id="F0EZW5"/>
<keyword evidence="4" id="KW-0223">Dioxygenase</keyword>
<dbReference type="STRING" id="888741.HMPREF9098_1399"/>
<evidence type="ECO:0000256" key="3">
    <source>
        <dbReference type="ARBA" id="ARBA00022896"/>
    </source>
</evidence>
<dbReference type="InterPro" id="IPR006620">
    <property type="entry name" value="Pro_4_hyd_alph"/>
</dbReference>
<dbReference type="Proteomes" id="UP000004088">
    <property type="component" value="Unassembled WGS sequence"/>
</dbReference>
<evidence type="ECO:0000256" key="6">
    <source>
        <dbReference type="ARBA" id="ARBA00023004"/>
    </source>
</evidence>
<dbReference type="RefSeq" id="WP_003783005.1">
    <property type="nucleotide sequence ID" value="NZ_GL870929.1"/>
</dbReference>
<dbReference type="Pfam" id="PF13640">
    <property type="entry name" value="2OG-FeII_Oxy_3"/>
    <property type="match status" value="1"/>
</dbReference>
<dbReference type="Gene3D" id="2.60.120.620">
    <property type="entry name" value="q2cbj1_9rhob like domain"/>
    <property type="match status" value="1"/>
</dbReference>
<dbReference type="InterPro" id="IPR044862">
    <property type="entry name" value="Pro_4_hyd_alph_FE2OG_OXY"/>
</dbReference>
<accession>F0EZW5</accession>
<keyword evidence="2" id="KW-0479">Metal-binding</keyword>
<dbReference type="GO" id="GO:0004656">
    <property type="term" value="F:procollagen-proline 4-dioxygenase activity"/>
    <property type="evidence" value="ECO:0007669"/>
    <property type="project" value="TreeGrafter"/>
</dbReference>
<dbReference type="PROSITE" id="PS51471">
    <property type="entry name" value="FE2OG_OXY"/>
    <property type="match status" value="1"/>
</dbReference>
<keyword evidence="9" id="KW-1185">Reference proteome</keyword>
<organism evidence="8 9">
    <name type="scientific">Kingella denitrificans ATCC 33394</name>
    <dbReference type="NCBI Taxonomy" id="888741"/>
    <lineage>
        <taxon>Bacteria</taxon>
        <taxon>Pseudomonadati</taxon>
        <taxon>Pseudomonadota</taxon>
        <taxon>Betaproteobacteria</taxon>
        <taxon>Neisseriales</taxon>
        <taxon>Neisseriaceae</taxon>
        <taxon>Kingella</taxon>
    </lineage>
</organism>
<reference evidence="8 9" key="1">
    <citation type="submission" date="2011-01" db="EMBL/GenBank/DDBJ databases">
        <authorList>
            <person name="Muzny D."/>
            <person name="Qin X."/>
            <person name="Deng J."/>
            <person name="Jiang H."/>
            <person name="Liu Y."/>
            <person name="Qu J."/>
            <person name="Song X.-Z."/>
            <person name="Zhang L."/>
            <person name="Thornton R."/>
            <person name="Coyle M."/>
            <person name="Francisco L."/>
            <person name="Jackson L."/>
            <person name="Javaid M."/>
            <person name="Korchina V."/>
            <person name="Kovar C."/>
            <person name="Mata R."/>
            <person name="Mathew T."/>
            <person name="Ngo R."/>
            <person name="Nguyen L."/>
            <person name="Nguyen N."/>
            <person name="Okwuonu G."/>
            <person name="Ongeri F."/>
            <person name="Pham C."/>
            <person name="Simmons D."/>
            <person name="Wilczek-Boney K."/>
            <person name="Hale W."/>
            <person name="Jakkamsetti A."/>
            <person name="Pham P."/>
            <person name="Ruth R."/>
            <person name="San Lucas F."/>
            <person name="Warren J."/>
            <person name="Zhang J."/>
            <person name="Zhao Z."/>
            <person name="Zhou C."/>
            <person name="Zhu D."/>
            <person name="Lee S."/>
            <person name="Bess C."/>
            <person name="Blankenburg K."/>
            <person name="Forbes L."/>
            <person name="Fu Q."/>
            <person name="Gubbala S."/>
            <person name="Hirani K."/>
            <person name="Jayaseelan J.C."/>
            <person name="Lara F."/>
            <person name="Munidasa M."/>
            <person name="Palculict T."/>
            <person name="Patil S."/>
            <person name="Pu L.-L."/>
            <person name="Saada N."/>
            <person name="Tang L."/>
            <person name="Weissenberger G."/>
            <person name="Zhu Y."/>
            <person name="Hemphill L."/>
            <person name="Shang Y."/>
            <person name="Youmans B."/>
            <person name="Ayvaz T."/>
            <person name="Ross M."/>
            <person name="Santibanez J."/>
            <person name="Aqrawi P."/>
            <person name="Gross S."/>
            <person name="Joshi V."/>
            <person name="Fowler G."/>
            <person name="Nazareth L."/>
            <person name="Reid J."/>
            <person name="Worley K."/>
            <person name="Petrosino J."/>
            <person name="Highlander S."/>
            <person name="Gibbs R."/>
        </authorList>
    </citation>
    <scope>NUCLEOTIDE SEQUENCE [LARGE SCALE GENOMIC DNA]</scope>
    <source>
        <strain evidence="8 9">ATCC 33394</strain>
    </source>
</reference>
<dbReference type="GO" id="GO:0005506">
    <property type="term" value="F:iron ion binding"/>
    <property type="evidence" value="ECO:0007669"/>
    <property type="project" value="InterPro"/>
</dbReference>
<comment type="cofactor">
    <cofactor evidence="1">
        <name>L-ascorbate</name>
        <dbReference type="ChEBI" id="CHEBI:38290"/>
    </cofactor>
</comment>
<protein>
    <submittedName>
        <fullName evidence="8">Oxidoreductase, 2OG-Fe(II) oxygenase family protein</fullName>
    </submittedName>
</protein>
<dbReference type="InterPro" id="IPR045054">
    <property type="entry name" value="P4HA-like"/>
</dbReference>
<dbReference type="GO" id="GO:0031418">
    <property type="term" value="F:L-ascorbic acid binding"/>
    <property type="evidence" value="ECO:0007669"/>
    <property type="project" value="UniProtKB-KW"/>
</dbReference>
<keyword evidence="3" id="KW-0847">Vitamin C</keyword>
<dbReference type="EMBL" id="AEWV01000022">
    <property type="protein sequence ID" value="EGC17144.1"/>
    <property type="molecule type" value="Genomic_DNA"/>
</dbReference>
<keyword evidence="6" id="KW-0408">Iron</keyword>
<sequence length="279" mass="30633">MTQPTPNLTALQHLSPEWQQWLLENLARQVPPENLAKVLAEHGMSDACQALADDFKLVPQAAQPRPFVDVSHNRLTLPNASPQVIFACDSPEVVVLDNFITAEECAQLIALAEGKVEDATVVDPATGEFVKHQDRTSMNAAFARAEHPLIARLEARIAAAIHWPAENGEGMQVLRYRSGGEYKAHFDYFDTQSEGGRKNMQTGGQRVGTFLVYLCDVDAGGATRFPALNFEIRPKKGMALFFANTLPNGEGNPLTLHAGVPVVSGVKYLASKWLREKPY</sequence>
<name>F0EZW5_9NEIS</name>
<evidence type="ECO:0000256" key="5">
    <source>
        <dbReference type="ARBA" id="ARBA00023002"/>
    </source>
</evidence>
<evidence type="ECO:0000256" key="2">
    <source>
        <dbReference type="ARBA" id="ARBA00022723"/>
    </source>
</evidence>
<gene>
    <name evidence="8" type="ORF">HMPREF9098_1399</name>
</gene>
<dbReference type="InterPro" id="IPR005123">
    <property type="entry name" value="Oxoglu/Fe-dep_dioxygenase_dom"/>
</dbReference>
<evidence type="ECO:0000313" key="8">
    <source>
        <dbReference type="EMBL" id="EGC17144.1"/>
    </source>
</evidence>
<proteinExistence type="predicted"/>
<dbReference type="HOGENOM" id="CLU_058132_3_0_4"/>
<keyword evidence="5" id="KW-0560">Oxidoreductase</keyword>
<dbReference type="PANTHER" id="PTHR10869:SF246">
    <property type="entry name" value="TRANSMEMBRANE PROLYL 4-HYDROXYLASE"/>
    <property type="match status" value="1"/>
</dbReference>
<evidence type="ECO:0000313" key="9">
    <source>
        <dbReference type="Proteomes" id="UP000004088"/>
    </source>
</evidence>
<feature type="domain" description="Fe2OG dioxygenase" evidence="7">
    <location>
        <begin position="167"/>
        <end position="276"/>
    </location>
</feature>
<evidence type="ECO:0000259" key="7">
    <source>
        <dbReference type="PROSITE" id="PS51471"/>
    </source>
</evidence>
<evidence type="ECO:0000256" key="1">
    <source>
        <dbReference type="ARBA" id="ARBA00001961"/>
    </source>
</evidence>
<dbReference type="PANTHER" id="PTHR10869">
    <property type="entry name" value="PROLYL 4-HYDROXYLASE ALPHA SUBUNIT"/>
    <property type="match status" value="1"/>
</dbReference>
<comment type="caution">
    <text evidence="8">The sequence shown here is derived from an EMBL/GenBank/DDBJ whole genome shotgun (WGS) entry which is preliminary data.</text>
</comment>
<evidence type="ECO:0000256" key="4">
    <source>
        <dbReference type="ARBA" id="ARBA00022964"/>
    </source>
</evidence>